<comment type="caution">
    <text evidence="2">The sequence shown here is derived from an EMBL/GenBank/DDBJ whole genome shotgun (WGS) entry which is preliminary data.</text>
</comment>
<proteinExistence type="predicted"/>
<feature type="transmembrane region" description="Helical" evidence="1">
    <location>
        <begin position="48"/>
        <end position="66"/>
    </location>
</feature>
<reference evidence="2 3" key="1">
    <citation type="submission" date="2020-08" db="EMBL/GenBank/DDBJ databases">
        <title>Genomic Encyclopedia of Type Strains, Phase IV (KMG-IV): sequencing the most valuable type-strain genomes for metagenomic binning, comparative biology and taxonomic classification.</title>
        <authorList>
            <person name="Goeker M."/>
        </authorList>
    </citation>
    <scope>NUCLEOTIDE SEQUENCE [LARGE SCALE GENOMIC DNA]</scope>
    <source>
        <strain evidence="2 3">DSM 100039</strain>
    </source>
</reference>
<keyword evidence="3" id="KW-1185">Reference proteome</keyword>
<keyword evidence="1" id="KW-0812">Transmembrane</keyword>
<keyword evidence="1" id="KW-0472">Membrane</keyword>
<dbReference type="EMBL" id="JACHEF010000018">
    <property type="protein sequence ID" value="MBB6414294.1"/>
    <property type="molecule type" value="Genomic_DNA"/>
</dbReference>
<dbReference type="RefSeq" id="WP_184879316.1">
    <property type="nucleotide sequence ID" value="NZ_JACHEF010000018.1"/>
</dbReference>
<protein>
    <submittedName>
        <fullName evidence="2">Uncharacterized protein</fullName>
    </submittedName>
</protein>
<sequence>MAIPLTTDIAQMFDGYGRQARLFPGLLTIFPPLLAVFAWFPWLLLSSIGATLLTVATSCGLLYALGSYARTKGRRIEPSLRKAWGGWPTTIILRHRDSHLDRHTRQRYLSFLGSAVPDLPAFPTAEQEAVDPSGADAVYDSAVVWLKEMARGKDFSMVHRENAQYGFRRNLRGLKPVGIIICGLTLAASACAIVYSNPGFFNLLQKHDWRMAIGALVPLGPAVLSAMAVNAAAIIIWVFVVTRQWVWEAGVQYATALLSACDTIRLRRMLPNASTTAA</sequence>
<dbReference type="AlphaFoldDB" id="A0A841PG79"/>
<accession>A0A841PG79</accession>
<evidence type="ECO:0000256" key="1">
    <source>
        <dbReference type="SAM" id="Phobius"/>
    </source>
</evidence>
<keyword evidence="1" id="KW-1133">Transmembrane helix</keyword>
<feature type="transmembrane region" description="Helical" evidence="1">
    <location>
        <begin position="177"/>
        <end position="195"/>
    </location>
</feature>
<evidence type="ECO:0000313" key="3">
    <source>
        <dbReference type="Proteomes" id="UP000556329"/>
    </source>
</evidence>
<feature type="transmembrane region" description="Helical" evidence="1">
    <location>
        <begin position="215"/>
        <end position="240"/>
    </location>
</feature>
<feature type="transmembrane region" description="Helical" evidence="1">
    <location>
        <begin position="22"/>
        <end position="42"/>
    </location>
</feature>
<organism evidence="2 3">
    <name type="scientific">Mesorhizobium sangaii</name>
    <dbReference type="NCBI Taxonomy" id="505389"/>
    <lineage>
        <taxon>Bacteria</taxon>
        <taxon>Pseudomonadati</taxon>
        <taxon>Pseudomonadota</taxon>
        <taxon>Alphaproteobacteria</taxon>
        <taxon>Hyphomicrobiales</taxon>
        <taxon>Phyllobacteriaceae</taxon>
        <taxon>Mesorhizobium</taxon>
    </lineage>
</organism>
<gene>
    <name evidence="2" type="ORF">HNQ71_007003</name>
</gene>
<dbReference type="Proteomes" id="UP000556329">
    <property type="component" value="Unassembled WGS sequence"/>
</dbReference>
<evidence type="ECO:0000313" key="2">
    <source>
        <dbReference type="EMBL" id="MBB6414294.1"/>
    </source>
</evidence>
<name>A0A841PG79_9HYPH</name>